<accession>A0A380NI31</accession>
<dbReference type="Proteomes" id="UP000255367">
    <property type="component" value="Unassembled WGS sequence"/>
</dbReference>
<dbReference type="AlphaFoldDB" id="A0A380NI31"/>
<keyword evidence="2" id="KW-1185">Reference proteome</keyword>
<proteinExistence type="predicted"/>
<evidence type="ECO:0000313" key="2">
    <source>
        <dbReference type="Proteomes" id="UP000255367"/>
    </source>
</evidence>
<name>A0A380NI31_9FIRM</name>
<evidence type="ECO:0000313" key="1">
    <source>
        <dbReference type="EMBL" id="SUP41622.1"/>
    </source>
</evidence>
<organism evidence="1 2">
    <name type="scientific">Veillonella criceti</name>
    <dbReference type="NCBI Taxonomy" id="103891"/>
    <lineage>
        <taxon>Bacteria</taxon>
        <taxon>Bacillati</taxon>
        <taxon>Bacillota</taxon>
        <taxon>Negativicutes</taxon>
        <taxon>Veillonellales</taxon>
        <taxon>Veillonellaceae</taxon>
        <taxon>Veillonella</taxon>
    </lineage>
</organism>
<dbReference type="RefSeq" id="WP_115309857.1">
    <property type="nucleotide sequence ID" value="NZ_UHIO01000001.1"/>
</dbReference>
<gene>
    <name evidence="1" type="ORF">NCTC12020_00623</name>
</gene>
<dbReference type="Pfam" id="PF19385">
    <property type="entry name" value="DUF5960"/>
    <property type="match status" value="1"/>
</dbReference>
<sequence length="98" mass="12124">METREFQRNQLQFAYFTPNYLQFENDFYEYSALDTPLTFLTDDILQSMAHSQQNYFKLNKENAKDNQDHYFYFKIHTVEHKRLIRQYVYDGHALHKRD</sequence>
<reference evidence="1 2" key="1">
    <citation type="submission" date="2018-06" db="EMBL/GenBank/DDBJ databases">
        <authorList>
            <consortium name="Pathogen Informatics"/>
            <person name="Doyle S."/>
        </authorList>
    </citation>
    <scope>NUCLEOTIDE SEQUENCE [LARGE SCALE GENOMIC DNA]</scope>
    <source>
        <strain evidence="1 2">NCTC12020</strain>
    </source>
</reference>
<dbReference type="OrthoDB" id="1698005at2"/>
<protein>
    <submittedName>
        <fullName evidence="1">Uncharacterized protein</fullName>
    </submittedName>
</protein>
<dbReference type="EMBL" id="UHIO01000001">
    <property type="protein sequence ID" value="SUP41622.1"/>
    <property type="molecule type" value="Genomic_DNA"/>
</dbReference>
<dbReference type="InterPro" id="IPR046004">
    <property type="entry name" value="DUF5960"/>
</dbReference>